<dbReference type="InterPro" id="IPR003772">
    <property type="entry name" value="YceD"/>
</dbReference>
<organism evidence="1 2">
    <name type="scientific">Rhizorhabdus wittichii</name>
    <dbReference type="NCBI Taxonomy" id="160791"/>
    <lineage>
        <taxon>Bacteria</taxon>
        <taxon>Pseudomonadati</taxon>
        <taxon>Pseudomonadota</taxon>
        <taxon>Alphaproteobacteria</taxon>
        <taxon>Sphingomonadales</taxon>
        <taxon>Sphingomonadaceae</taxon>
        <taxon>Rhizorhabdus</taxon>
    </lineage>
</organism>
<gene>
    <name evidence="1" type="ORF">HRJ34_23660</name>
</gene>
<sequence length="186" mass="19358">MERGAGGAAAVTAPEFSRPVRIDTLGEGRRTIAIEADAAERAALATRFGLLSLAALSAEAELRREGMTILAEGRLRASVEQACVASGVAVPATIDEGFNLRFVPEQPVEEGVEIELAPDDWDTIDYAGGAIDLGEAAAETLALSLDPFPRAPDADAVLREAGVLSEDEAVTGPFAALKSLKDKLGK</sequence>
<evidence type="ECO:0000313" key="2">
    <source>
        <dbReference type="Proteomes" id="UP000664914"/>
    </source>
</evidence>
<dbReference type="EMBL" id="CP059319">
    <property type="protein sequence ID" value="QTH21279.1"/>
    <property type="molecule type" value="Genomic_DNA"/>
</dbReference>
<evidence type="ECO:0000313" key="1">
    <source>
        <dbReference type="EMBL" id="QTH21279.1"/>
    </source>
</evidence>
<proteinExistence type="predicted"/>
<dbReference type="Proteomes" id="UP000664914">
    <property type="component" value="Chromosome"/>
</dbReference>
<dbReference type="AlphaFoldDB" id="A0A975D1R4"/>
<reference evidence="1" key="1">
    <citation type="submission" date="2020-07" db="EMBL/GenBank/DDBJ databases">
        <authorList>
            <person name="Camacho E."/>
        </authorList>
    </citation>
    <scope>NUCLEOTIDE SEQUENCE</scope>
    <source>
        <strain evidence="1">MPO218</strain>
    </source>
</reference>
<accession>A0A975D1R4</accession>
<name>A0A975D1R4_9SPHN</name>
<reference evidence="1" key="2">
    <citation type="submission" date="2021-04" db="EMBL/GenBank/DDBJ databases">
        <title>Isolation and genomic analysis of the ibuprofen-degrading bacterium Sphingomonas strain MPO218.</title>
        <authorList>
            <person name="Aulestia M."/>
            <person name="Flores A."/>
            <person name="Mangas E.L."/>
            <person name="Perez-Pulido A.J."/>
            <person name="Santero E."/>
            <person name="Camacho E.M."/>
        </authorList>
    </citation>
    <scope>NUCLEOTIDE SEQUENCE</scope>
    <source>
        <strain evidence="1">MPO218</strain>
    </source>
</reference>
<protein>
    <submittedName>
        <fullName evidence="1">DUF177 domain-containing protein</fullName>
    </submittedName>
</protein>
<dbReference type="RefSeq" id="WP_208632623.1">
    <property type="nucleotide sequence ID" value="NZ_CP059319.1"/>
</dbReference>
<dbReference type="Pfam" id="PF02620">
    <property type="entry name" value="YceD"/>
    <property type="match status" value="1"/>
</dbReference>